<dbReference type="AlphaFoldDB" id="Q759N2"/>
<dbReference type="FunCoup" id="Q759N2">
    <property type="interactions" value="561"/>
</dbReference>
<keyword evidence="5" id="KW-1185">Reference proteome</keyword>
<evidence type="ECO:0000256" key="1">
    <source>
        <dbReference type="ARBA" id="ARBA00008998"/>
    </source>
</evidence>
<reference evidence="4 5" key="1">
    <citation type="journal article" date="2004" name="Science">
        <title>The Ashbya gossypii genome as a tool for mapping the ancient Saccharomyces cerevisiae genome.</title>
        <authorList>
            <person name="Dietrich F.S."/>
            <person name="Voegeli S."/>
            <person name="Brachat S."/>
            <person name="Lerch A."/>
            <person name="Gates K."/>
            <person name="Steiner S."/>
            <person name="Mohr C."/>
            <person name="Pohlmann R."/>
            <person name="Luedi P."/>
            <person name="Choi S."/>
            <person name="Wing R.A."/>
            <person name="Flavier A."/>
            <person name="Gaffney T.D."/>
            <person name="Philippsen P."/>
        </authorList>
    </citation>
    <scope>NUCLEOTIDE SEQUENCE [LARGE SCALE GENOMIC DNA]</scope>
    <source>
        <strain evidence="5">ATCC 10895 / CBS 109.51 / FGSC 9923 / NRRL Y-1056</strain>
    </source>
</reference>
<organism evidence="4 5">
    <name type="scientific">Eremothecium gossypii (strain ATCC 10895 / CBS 109.51 / FGSC 9923 / NRRL Y-1056)</name>
    <name type="common">Yeast</name>
    <name type="synonym">Ashbya gossypii</name>
    <dbReference type="NCBI Taxonomy" id="284811"/>
    <lineage>
        <taxon>Eukaryota</taxon>
        <taxon>Fungi</taxon>
        <taxon>Dikarya</taxon>
        <taxon>Ascomycota</taxon>
        <taxon>Saccharomycotina</taxon>
        <taxon>Saccharomycetes</taxon>
        <taxon>Saccharomycetales</taxon>
        <taxon>Saccharomycetaceae</taxon>
        <taxon>Eremothecium</taxon>
    </lineage>
</organism>
<evidence type="ECO:0000256" key="2">
    <source>
        <dbReference type="SAM" id="MobiDB-lite"/>
    </source>
</evidence>
<dbReference type="EMBL" id="AE016817">
    <property type="protein sequence ID" value="AAS52163.1"/>
    <property type="molecule type" value="Genomic_DNA"/>
</dbReference>
<accession>Q759N2</accession>
<dbReference type="GeneID" id="4620501"/>
<proteinExistence type="inferred from homology"/>
<comment type="similarity">
    <text evidence="1">Belongs to the CCDC25 family.</text>
</comment>
<dbReference type="STRING" id="284811.Q759N2"/>
<dbReference type="RefSeq" id="NP_984339.1">
    <property type="nucleotide sequence ID" value="NM_209692.1"/>
</dbReference>
<evidence type="ECO:0000313" key="5">
    <source>
        <dbReference type="Proteomes" id="UP000000591"/>
    </source>
</evidence>
<dbReference type="PANTHER" id="PTHR13049">
    <property type="entry name" value="DUF814-RELATED"/>
    <property type="match status" value="1"/>
</dbReference>
<evidence type="ECO:0000259" key="3">
    <source>
        <dbReference type="Pfam" id="PF05670"/>
    </source>
</evidence>
<dbReference type="eggNOG" id="KOG3272">
    <property type="taxonomic scope" value="Eukaryota"/>
</dbReference>
<reference evidence="5" key="2">
    <citation type="journal article" date="2013" name="G3 (Bethesda)">
        <title>Genomes of Ashbya fungi isolated from insects reveal four mating-type loci, numerous translocations, lack of transposons, and distinct gene duplications.</title>
        <authorList>
            <person name="Dietrich F.S."/>
            <person name="Voegeli S."/>
            <person name="Kuo S."/>
            <person name="Philippsen P."/>
        </authorList>
    </citation>
    <scope>GENOME REANNOTATION</scope>
    <source>
        <strain evidence="5">ATCC 10895 / CBS 109.51 / FGSC 9923 / NRRL Y-1056</strain>
    </source>
</reference>
<dbReference type="InterPro" id="IPR039730">
    <property type="entry name" value="Jlp2/Ccd25"/>
</dbReference>
<feature type="domain" description="NFACT RNA-binding" evidence="3">
    <location>
        <begin position="1"/>
        <end position="116"/>
    </location>
</feature>
<dbReference type="KEGG" id="ago:AGOS_ADR243C"/>
<feature type="region of interest" description="Disordered" evidence="2">
    <location>
        <begin position="180"/>
        <end position="205"/>
    </location>
</feature>
<evidence type="ECO:0000313" key="4">
    <source>
        <dbReference type="EMBL" id="AAS52163.1"/>
    </source>
</evidence>
<gene>
    <name evidence="4" type="ORF">AGOS_ADR243C</name>
</gene>
<dbReference type="Pfam" id="PF05670">
    <property type="entry name" value="NFACT-R_1"/>
    <property type="match status" value="1"/>
</dbReference>
<dbReference type="InterPro" id="IPR008532">
    <property type="entry name" value="NFACT_RNA-bd"/>
</dbReference>
<dbReference type="Proteomes" id="UP000000591">
    <property type="component" value="Chromosome IV"/>
</dbReference>
<dbReference type="InParanoid" id="Q759N2"/>
<dbReference type="HOGENOM" id="CLU_076656_1_0_1"/>
<sequence length="205" mass="23769">MVYFYDLIAADSAEVFWIVVGRNKEENDLLVKHGYRELNYLWFHVDKYASAHVYLKLHAKQQSSSDVPRDVLHACLQLCKSESVQGNKQAQCSIVSTPWHNLRKSGYMKPGEVSFKSTKAIAKLQCAGRDNKLLNQLRKRRIDIYDDVETLLRDAKRSKDGDFFIHYITANRERLLEEEKERASAKKARKRQVDSSELPCEEESS</sequence>
<dbReference type="PANTHER" id="PTHR13049:SF2">
    <property type="entry name" value="COILED-COIL DOMAIN-CONTAINING PROTEIN 25"/>
    <property type="match status" value="1"/>
</dbReference>
<dbReference type="OrthoDB" id="200398at2759"/>
<dbReference type="OMA" id="YHDEKAV"/>
<protein>
    <submittedName>
        <fullName evidence="4">ADR243Cp</fullName>
    </submittedName>
</protein>
<name>Q759N2_EREGS</name>